<evidence type="ECO:0000256" key="6">
    <source>
        <dbReference type="ARBA" id="ARBA00023136"/>
    </source>
</evidence>
<feature type="transmembrane region" description="Helical" evidence="9">
    <location>
        <begin position="149"/>
        <end position="170"/>
    </location>
</feature>
<comment type="subcellular location">
    <subcellularLocation>
        <location evidence="1">Cell membrane</location>
        <topology evidence="1">Multi-pass membrane protein</topology>
    </subcellularLocation>
</comment>
<feature type="transmembrane region" description="Helical" evidence="9">
    <location>
        <begin position="665"/>
        <end position="686"/>
    </location>
</feature>
<feature type="transmembrane region" description="Helical" evidence="9">
    <location>
        <begin position="182"/>
        <end position="203"/>
    </location>
</feature>
<gene>
    <name evidence="11" type="ORF">pdam_00010466</name>
</gene>
<evidence type="ECO:0000313" key="11">
    <source>
        <dbReference type="EMBL" id="RMX59628.1"/>
    </source>
</evidence>
<feature type="transmembrane region" description="Helical" evidence="9">
    <location>
        <begin position="263"/>
        <end position="288"/>
    </location>
</feature>
<dbReference type="Pfam" id="PF00001">
    <property type="entry name" value="7tm_1"/>
    <property type="match status" value="4"/>
</dbReference>
<dbReference type="EMBL" id="RCHS01000299">
    <property type="protein sequence ID" value="RMX59628.1"/>
    <property type="molecule type" value="Genomic_DNA"/>
</dbReference>
<feature type="transmembrane region" description="Helical" evidence="9">
    <location>
        <begin position="424"/>
        <end position="444"/>
    </location>
</feature>
<sequence>MIAERYITIVHSFKYVRFLTSSRTVVIIASCWTIPFLFAICQTIIHLGSSEHFVADMYKFDIIYKMFFALLSIIFLFVAHLHILLITCKLSREMKSLFKQVRFNIGANSVRKMEVTNVGLKTSTVSLVGNSWVIFIIARRRRLQTTANWFILSLAAADLGVTCVFAPYMICDVILDTCRERVVRVFAFSFVNVSAIGLIAMVAERYVAIVHSLKYVRVFTTTRRTFLIIGACWGFPFLFTVLKHALRLAERRHSVVKTHIFDIIYIFLFVVVPTVLLLTAHFHILLIARKLSLQMRALMKQVRFNMTANSLKTKEIRNVGPKASTVRLVSVLVAIFTTCYGIRFYVLLCYNFKICPVSEPIRVINRLLLLANSTLNPLVYAFLKEDIKRETNAFLRLINNIIFVSLNLRVPSKHEILAFRLLNLANSTLNPLVLVGNSWVIFIIAKRRRLRTTANWFILSLAAADLSVTCAFSPYIICEVILGTCKGGVGSIFPIFFANVSAMGLIAMVAERYVAIVHSLKYVRVFTTARRTFLIIGACWGFPFPLTAMYLAGRRHSVVKTHIFDFIYILLFVVLPTVLLLTAHIHILLIARKLSLQMRALMKQVGFNMTANSLKIKEIRNVGVKASTVRLVSVLVAIFIACCGIRLYVFLYFTFKIFFVSKHTLVIYRLLLLVNSTMNPLVYAFLKEDIKRESKAFLCRKRHAKIRPFQRRLRTTANWFILSLAAADLGVTCAFSPYMICEVILDTCKEGIGVIFAFSFVNVSAMGLIAMVAERYVAIVHSLKYVRVFTTTRRTFFIIGACWGFPFLFPVLQLAMYLAGGVRHSVLKFPLLGVIYIFLFVVLPTVLLLTAHFHILLIARKLSLQMRALMKQVRFNITANSLKIREIRNVGLKASTVRLITVLVAIFTACYGVNFHILICQALKICHVSQHTLVASISQFYVESSCVRVPQRRYQERIKSFSLPQEALKNTSLPGWFFTFFGLLGNTWIIFIIAKRRRLQTTTNWFILSLAVADLGVTCGYFPASMICNVLVDTCNNGLRLIFANFFSEVSVTCLIAMIGERYIAIVHSLRYIHYLTTSRAVTVITICWAFPFLLAIFRLIVYLGSGEDLIAETPVFAFIHIMLFLFLPTIFLFAAHLHILLIARKLSREMKVLLKQVRFNVAANSVKIMEVRNVGLKASTVRLVTVLVIICMAFYGIDIHLSICFYFNLCDESYYETVAAEMLLLTNSTLNPLVYAFLKEDIKAESKAFLCCRRKLKRSADLGVTCGHFPASMICNPHNE</sequence>
<feature type="transmembrane region" description="Helical" evidence="9">
    <location>
        <begin position="794"/>
        <end position="819"/>
    </location>
</feature>
<feature type="transmembrane region" description="Helical" evidence="9">
    <location>
        <begin position="1116"/>
        <end position="1142"/>
    </location>
</feature>
<feature type="transmembrane region" description="Helical" evidence="9">
    <location>
        <begin position="1005"/>
        <end position="1032"/>
    </location>
</feature>
<name>A0A3M6V246_POCDA</name>
<reference evidence="11 12" key="1">
    <citation type="journal article" date="2018" name="Sci. Rep.">
        <title>Comparative analysis of the Pocillopora damicornis genome highlights role of immune system in coral evolution.</title>
        <authorList>
            <person name="Cunning R."/>
            <person name="Bay R.A."/>
            <person name="Gillette P."/>
            <person name="Baker A.C."/>
            <person name="Traylor-Knowles N."/>
        </authorList>
    </citation>
    <scope>NUCLEOTIDE SEQUENCE [LARGE SCALE GENOMIC DNA]</scope>
    <source>
        <strain evidence="11">RSMAS</strain>
        <tissue evidence="11">Whole animal</tissue>
    </source>
</reference>
<protein>
    <recommendedName>
        <fullName evidence="10">G-protein coupled receptors family 1 profile domain-containing protein</fullName>
    </recommendedName>
</protein>
<feature type="transmembrane region" description="Helical" evidence="9">
    <location>
        <begin position="717"/>
        <end position="740"/>
    </location>
</feature>
<keyword evidence="3 9" id="KW-0812">Transmembrane</keyword>
<dbReference type="STRING" id="46731.A0A3M6V246"/>
<feature type="transmembrane region" description="Helical" evidence="9">
    <location>
        <begin position="456"/>
        <end position="477"/>
    </location>
</feature>
<feature type="domain" description="G-protein coupled receptors family 1 profile" evidence="10">
    <location>
        <begin position="1"/>
        <end position="87"/>
    </location>
</feature>
<accession>A0A3M6V246</accession>
<dbReference type="SUPFAM" id="SSF81321">
    <property type="entry name" value="Family A G protein-coupled receptor-like"/>
    <property type="match status" value="5"/>
</dbReference>
<feature type="transmembrane region" description="Helical" evidence="9">
    <location>
        <begin position="489"/>
        <end position="510"/>
    </location>
</feature>
<feature type="transmembrane region" description="Helical" evidence="9">
    <location>
        <begin position="831"/>
        <end position="859"/>
    </location>
</feature>
<feature type="transmembrane region" description="Helical" evidence="9">
    <location>
        <begin position="752"/>
        <end position="773"/>
    </location>
</feature>
<evidence type="ECO:0000259" key="10">
    <source>
        <dbReference type="PROSITE" id="PS50262"/>
    </source>
</evidence>
<feature type="transmembrane region" description="Helical" evidence="9">
    <location>
        <begin position="326"/>
        <end position="348"/>
    </location>
</feature>
<keyword evidence="8" id="KW-0807">Transducer</keyword>
<evidence type="ECO:0000256" key="9">
    <source>
        <dbReference type="SAM" id="Phobius"/>
    </source>
</evidence>
<evidence type="ECO:0000256" key="1">
    <source>
        <dbReference type="ARBA" id="ARBA00004651"/>
    </source>
</evidence>
<feature type="transmembrane region" description="Helical" evidence="9">
    <location>
        <begin position="629"/>
        <end position="653"/>
    </location>
</feature>
<evidence type="ECO:0000256" key="4">
    <source>
        <dbReference type="ARBA" id="ARBA00022989"/>
    </source>
</evidence>
<feature type="transmembrane region" description="Helical" evidence="9">
    <location>
        <begin position="897"/>
        <end position="919"/>
    </location>
</feature>
<evidence type="ECO:0000256" key="8">
    <source>
        <dbReference type="ARBA" id="ARBA00023224"/>
    </source>
</evidence>
<keyword evidence="2" id="KW-1003">Cell membrane</keyword>
<feature type="transmembrane region" description="Helical" evidence="9">
    <location>
        <begin position="24"/>
        <end position="47"/>
    </location>
</feature>
<evidence type="ECO:0000256" key="5">
    <source>
        <dbReference type="ARBA" id="ARBA00023040"/>
    </source>
</evidence>
<feature type="domain" description="G-protein coupled receptors family 1 profile" evidence="10">
    <location>
        <begin position="678"/>
        <end position="911"/>
    </location>
</feature>
<dbReference type="PRINTS" id="PR00237">
    <property type="entry name" value="GPCRRHODOPSN"/>
</dbReference>
<evidence type="ECO:0000313" key="12">
    <source>
        <dbReference type="Proteomes" id="UP000275408"/>
    </source>
</evidence>
<proteinExistence type="predicted"/>
<feature type="domain" description="G-protein coupled receptors family 1 profile" evidence="10">
    <location>
        <begin position="436"/>
        <end position="683"/>
    </location>
</feature>
<dbReference type="Gene3D" id="1.20.1070.10">
    <property type="entry name" value="Rhodopsin 7-helix transmembrane proteins"/>
    <property type="match status" value="5"/>
</dbReference>
<keyword evidence="5" id="KW-0297">G-protein coupled receptor</keyword>
<evidence type="ECO:0000256" key="2">
    <source>
        <dbReference type="ARBA" id="ARBA00022475"/>
    </source>
</evidence>
<dbReference type="PROSITE" id="PS50262">
    <property type="entry name" value="G_PROTEIN_RECEP_F1_2"/>
    <property type="match status" value="5"/>
</dbReference>
<feature type="transmembrane region" description="Helical" evidence="9">
    <location>
        <begin position="973"/>
        <end position="993"/>
    </location>
</feature>
<dbReference type="InterPro" id="IPR050569">
    <property type="entry name" value="TAAR"/>
</dbReference>
<organism evidence="11 12">
    <name type="scientific">Pocillopora damicornis</name>
    <name type="common">Cauliflower coral</name>
    <name type="synonym">Millepora damicornis</name>
    <dbReference type="NCBI Taxonomy" id="46731"/>
    <lineage>
        <taxon>Eukaryota</taxon>
        <taxon>Metazoa</taxon>
        <taxon>Cnidaria</taxon>
        <taxon>Anthozoa</taxon>
        <taxon>Hexacorallia</taxon>
        <taxon>Scleractinia</taxon>
        <taxon>Astrocoeniina</taxon>
        <taxon>Pocilloporidae</taxon>
        <taxon>Pocillopora</taxon>
    </lineage>
</organism>
<feature type="transmembrane region" description="Helical" evidence="9">
    <location>
        <begin position="566"/>
        <end position="591"/>
    </location>
</feature>
<feature type="transmembrane region" description="Helical" evidence="9">
    <location>
        <begin position="224"/>
        <end position="243"/>
    </location>
</feature>
<keyword evidence="12" id="KW-1185">Reference proteome</keyword>
<dbReference type="PANTHER" id="PTHR24249:SF372">
    <property type="entry name" value="G-PROTEIN COUPLED RECEPTORS FAMILY 1 PROFILE DOMAIN-CONTAINING PROTEIN"/>
    <property type="match status" value="1"/>
</dbReference>
<evidence type="ECO:0000256" key="3">
    <source>
        <dbReference type="ARBA" id="ARBA00022692"/>
    </source>
</evidence>
<dbReference type="Proteomes" id="UP000275408">
    <property type="component" value="Unassembled WGS sequence"/>
</dbReference>
<dbReference type="InterPro" id="IPR017452">
    <property type="entry name" value="GPCR_Rhodpsn_7TM"/>
</dbReference>
<feature type="transmembrane region" description="Helical" evidence="9">
    <location>
        <begin position="1180"/>
        <end position="1198"/>
    </location>
</feature>
<feature type="transmembrane region" description="Helical" evidence="9">
    <location>
        <begin position="67"/>
        <end position="88"/>
    </location>
</feature>
<keyword evidence="7" id="KW-0675">Receptor</keyword>
<feature type="domain" description="G-protein coupled receptors family 1 profile" evidence="10">
    <location>
        <begin position="985"/>
        <end position="1236"/>
    </location>
</feature>
<dbReference type="OrthoDB" id="5969463at2759"/>
<feature type="transmembrane region" description="Helical" evidence="9">
    <location>
        <begin position="531"/>
        <end position="551"/>
    </location>
</feature>
<dbReference type="GO" id="GO:0004930">
    <property type="term" value="F:G protein-coupled receptor activity"/>
    <property type="evidence" value="ECO:0007669"/>
    <property type="project" value="UniProtKB-KW"/>
</dbReference>
<feature type="domain" description="G-protein coupled receptors family 1 profile" evidence="10">
    <location>
        <begin position="129"/>
        <end position="380"/>
    </location>
</feature>
<feature type="transmembrane region" description="Helical" evidence="9">
    <location>
        <begin position="1038"/>
        <end position="1060"/>
    </location>
</feature>
<dbReference type="PANTHER" id="PTHR24249">
    <property type="entry name" value="HISTAMINE RECEPTOR-RELATED G-PROTEIN COUPLED RECEPTOR"/>
    <property type="match status" value="1"/>
</dbReference>
<evidence type="ECO:0000256" key="7">
    <source>
        <dbReference type="ARBA" id="ARBA00023170"/>
    </source>
</evidence>
<dbReference type="CDD" id="cd00637">
    <property type="entry name" value="7tm_classA_rhodopsin-like"/>
    <property type="match status" value="5"/>
</dbReference>
<dbReference type="InterPro" id="IPR000276">
    <property type="entry name" value="GPCR_Rhodpsn"/>
</dbReference>
<dbReference type="GO" id="GO:0005886">
    <property type="term" value="C:plasma membrane"/>
    <property type="evidence" value="ECO:0007669"/>
    <property type="project" value="UniProtKB-SubCell"/>
</dbReference>
<keyword evidence="4 9" id="KW-1133">Transmembrane helix</keyword>
<keyword evidence="6 9" id="KW-0472">Membrane</keyword>
<comment type="caution">
    <text evidence="11">The sequence shown here is derived from an EMBL/GenBank/DDBJ whole genome shotgun (WGS) entry which is preliminary data.</text>
</comment>
<feature type="transmembrane region" description="Helical" evidence="9">
    <location>
        <begin position="1081"/>
        <end position="1104"/>
    </location>
</feature>